<dbReference type="UniPathway" id="UPA00257">
    <property type="reaction ID" value="UER00367"/>
</dbReference>
<dbReference type="GO" id="GO:0004420">
    <property type="term" value="F:hydroxymethylglutaryl-CoA reductase (NADPH) activity"/>
    <property type="evidence" value="ECO:0007669"/>
    <property type="project" value="InterPro"/>
</dbReference>
<dbReference type="OrthoDB" id="9764892at2"/>
<comment type="caution">
    <text evidence="4">The sequence shown here is derived from an EMBL/GenBank/DDBJ whole genome shotgun (WGS) entry which is preliminary data.</text>
</comment>
<dbReference type="CDD" id="cd00644">
    <property type="entry name" value="HMG-CoA_reductase_classII"/>
    <property type="match status" value="1"/>
</dbReference>
<reference evidence="4 5" key="1">
    <citation type="journal article" date="2015" name="Genome Announc.">
        <title>Expanding the biotechnology potential of lactobacilli through comparative genomics of 213 strains and associated genera.</title>
        <authorList>
            <person name="Sun Z."/>
            <person name="Harris H.M."/>
            <person name="McCann A."/>
            <person name="Guo C."/>
            <person name="Argimon S."/>
            <person name="Zhang W."/>
            <person name="Yang X."/>
            <person name="Jeffery I.B."/>
            <person name="Cooney J.C."/>
            <person name="Kagawa T.F."/>
            <person name="Liu W."/>
            <person name="Song Y."/>
            <person name="Salvetti E."/>
            <person name="Wrobel A."/>
            <person name="Rasinkangas P."/>
            <person name="Parkhill J."/>
            <person name="Rea M.C."/>
            <person name="O'Sullivan O."/>
            <person name="Ritari J."/>
            <person name="Douillard F.P."/>
            <person name="Paul Ross R."/>
            <person name="Yang R."/>
            <person name="Briner A.E."/>
            <person name="Felis G.E."/>
            <person name="de Vos W.M."/>
            <person name="Barrangou R."/>
            <person name="Klaenhammer T.R."/>
            <person name="Caufield P.W."/>
            <person name="Cui Y."/>
            <person name="Zhang H."/>
            <person name="O'Toole P.W."/>
        </authorList>
    </citation>
    <scope>NUCLEOTIDE SEQUENCE [LARGE SCALE GENOMIC DNA]</scope>
    <source>
        <strain evidence="4 5">DSM 15707</strain>
    </source>
</reference>
<dbReference type="Proteomes" id="UP000051697">
    <property type="component" value="Unassembled WGS sequence"/>
</dbReference>
<name>A0A0R1RMW5_9LACO</name>
<dbReference type="GO" id="GO:0015936">
    <property type="term" value="P:coenzyme A metabolic process"/>
    <property type="evidence" value="ECO:0007669"/>
    <property type="project" value="InterPro"/>
</dbReference>
<accession>A0A0R1RMW5</accession>
<dbReference type="InterPro" id="IPR002202">
    <property type="entry name" value="HMG_CoA_Rdtase"/>
</dbReference>
<dbReference type="EC" id="1.1.1.88" evidence="3"/>
<keyword evidence="2 3" id="KW-0560">Oxidoreductase</keyword>
<keyword evidence="5" id="KW-1185">Reference proteome</keyword>
<dbReference type="EMBL" id="AZFE01000001">
    <property type="protein sequence ID" value="KRL58188.1"/>
    <property type="molecule type" value="Genomic_DNA"/>
</dbReference>
<evidence type="ECO:0000256" key="3">
    <source>
        <dbReference type="RuleBase" id="RU361219"/>
    </source>
</evidence>
<dbReference type="AlphaFoldDB" id="A0A0R1RMW5"/>
<evidence type="ECO:0000313" key="4">
    <source>
        <dbReference type="EMBL" id="KRL58188.1"/>
    </source>
</evidence>
<dbReference type="PATRIC" id="fig|1423778.4.peg.86"/>
<keyword evidence="3" id="KW-0520">NAD</keyword>
<gene>
    <name evidence="4" type="ORF">FC70_GL000076</name>
</gene>
<dbReference type="KEGG" id="lol:LACOL_1561"/>
<evidence type="ECO:0000256" key="1">
    <source>
        <dbReference type="ARBA" id="ARBA00007661"/>
    </source>
</evidence>
<dbReference type="SUPFAM" id="SSF55035">
    <property type="entry name" value="NAD-binding domain of HMG-CoA reductase"/>
    <property type="match status" value="1"/>
</dbReference>
<comment type="similarity">
    <text evidence="1 3">Belongs to the HMG-CoA reductase family.</text>
</comment>
<sequence>MADWQSGFYRLSVEQRQQLIQAHLNLTAEEVEQLQAHTSFWGSQMIENYLTNYELPEGVAVNFVVNGKAYVIPMVTEEPSVIAAASHAAKIIGQTGGFKAPGTPRLMIGQIVLENIDDFKLTNDWLVQHQLEIIEIANQAYPSMLARGAGAKTIKVRQLDGFVSLDLLIDVSEAMGANVVNTMSEAVKSWLITQGFEVVTAILTNLATESLQQATCAIPIDSLGNDGMQVANQIVKLSQLAQVDPYRATTHNKGIMNGIDAVMIASGNDWRAIESGAHAYAVKDGQYRGLSQWTIVGNTLQGEITLPLPVGMVGGSIGIVPTVKVNQAILKVTTASELAQVTASVGLAQNLAALKALASEGIQAGHMRLQYRSLALAVGATATEVNQLVARLSKMTNVDQATATKELALMRGNK</sequence>
<dbReference type="GO" id="GO:0140643">
    <property type="term" value="F:hydroxymethylglutaryl-CoA reductase (NADH) activity"/>
    <property type="evidence" value="ECO:0007669"/>
    <property type="project" value="UniProtKB-EC"/>
</dbReference>
<dbReference type="PANTHER" id="PTHR10572:SF24">
    <property type="entry name" value="3-HYDROXY-3-METHYLGLUTARYL-COENZYME A REDUCTASE"/>
    <property type="match status" value="1"/>
</dbReference>
<dbReference type="Gene3D" id="3.90.770.10">
    <property type="entry name" value="3-hydroxy-3-methylglutaryl-coenzyme A Reductase, Chain A, domain 2"/>
    <property type="match status" value="2"/>
</dbReference>
<dbReference type="Gene3D" id="1.10.8.660">
    <property type="match status" value="1"/>
</dbReference>
<evidence type="ECO:0000313" key="5">
    <source>
        <dbReference type="Proteomes" id="UP000051697"/>
    </source>
</evidence>
<proteinExistence type="inferred from homology"/>
<evidence type="ECO:0000256" key="2">
    <source>
        <dbReference type="ARBA" id="ARBA00023002"/>
    </source>
</evidence>
<dbReference type="STRING" id="1423778.FC70_GL000076"/>
<dbReference type="SUPFAM" id="SSF56542">
    <property type="entry name" value="Substrate-binding domain of HMG-CoA reductase"/>
    <property type="match status" value="1"/>
</dbReference>
<dbReference type="InterPro" id="IPR004553">
    <property type="entry name" value="HMG_CoA_Rdtase_bac-typ"/>
</dbReference>
<dbReference type="PROSITE" id="PS50065">
    <property type="entry name" value="HMG_COA_REDUCTASE_4"/>
    <property type="match status" value="1"/>
</dbReference>
<protein>
    <recommendedName>
        <fullName evidence="3">3-hydroxy-3-methylglutaryl coenzyme A reductase</fullName>
        <shortName evidence="3">HMG-CoA reductase</shortName>
        <ecNumber evidence="3">1.1.1.88</ecNumber>
    </recommendedName>
</protein>
<dbReference type="InterPro" id="IPR009023">
    <property type="entry name" value="HMG_CoA_Rdtase_NAD(P)-bd_sf"/>
</dbReference>
<dbReference type="NCBIfam" id="TIGR00532">
    <property type="entry name" value="HMG_CoA_R_NAD"/>
    <property type="match status" value="1"/>
</dbReference>
<dbReference type="Pfam" id="PF00368">
    <property type="entry name" value="HMG-CoA_red"/>
    <property type="match status" value="1"/>
</dbReference>
<dbReference type="InterPro" id="IPR009029">
    <property type="entry name" value="HMG_CoA_Rdtase_sub-bd_dom_sf"/>
</dbReference>
<comment type="catalytic activity">
    <reaction evidence="3">
        <text>(R)-mevalonate + 2 NAD(+) + CoA = (3S)-3-hydroxy-3-methylglutaryl-CoA + 2 NADH + 2 H(+)</text>
        <dbReference type="Rhea" id="RHEA:14833"/>
        <dbReference type="ChEBI" id="CHEBI:15378"/>
        <dbReference type="ChEBI" id="CHEBI:36464"/>
        <dbReference type="ChEBI" id="CHEBI:43074"/>
        <dbReference type="ChEBI" id="CHEBI:57287"/>
        <dbReference type="ChEBI" id="CHEBI:57540"/>
        <dbReference type="ChEBI" id="CHEBI:57945"/>
        <dbReference type="EC" id="1.1.1.88"/>
    </reaction>
</comment>
<dbReference type="RefSeq" id="WP_057889043.1">
    <property type="nucleotide sequence ID" value="NZ_AZFE01000001.1"/>
</dbReference>
<comment type="pathway">
    <text evidence="3">Metabolic intermediate metabolism; (R)-mevalonate degradation; (S)-3-hydroxy-3-methylglutaryl-CoA from (R)-mevalonate: step 1/1.</text>
</comment>
<organism evidence="4 5">
    <name type="scientific">Paucilactobacillus oligofermentans DSM 15707 = LMG 22743</name>
    <dbReference type="NCBI Taxonomy" id="1423778"/>
    <lineage>
        <taxon>Bacteria</taxon>
        <taxon>Bacillati</taxon>
        <taxon>Bacillota</taxon>
        <taxon>Bacilli</taxon>
        <taxon>Lactobacillales</taxon>
        <taxon>Lactobacillaceae</taxon>
        <taxon>Paucilactobacillus</taxon>
    </lineage>
</organism>
<dbReference type="InterPro" id="IPR023074">
    <property type="entry name" value="HMG_CoA_Rdtase_cat_sf"/>
</dbReference>
<dbReference type="PANTHER" id="PTHR10572">
    <property type="entry name" value="3-HYDROXY-3-METHYLGLUTARYL-COENZYME A REDUCTASE"/>
    <property type="match status" value="1"/>
</dbReference>